<dbReference type="InterPro" id="IPR025196">
    <property type="entry name" value="DUF4126"/>
</dbReference>
<feature type="domain" description="DUF4126" evidence="2">
    <location>
        <begin position="6"/>
        <end position="171"/>
    </location>
</feature>
<evidence type="ECO:0000313" key="4">
    <source>
        <dbReference type="Proteomes" id="UP000279275"/>
    </source>
</evidence>
<keyword evidence="4" id="KW-1185">Reference proteome</keyword>
<keyword evidence="1" id="KW-0472">Membrane</keyword>
<protein>
    <submittedName>
        <fullName evidence="3">DUF4126 domain-containing protein</fullName>
    </submittedName>
</protein>
<name>A0A3M2L6Q1_9NOCA</name>
<dbReference type="AlphaFoldDB" id="A0A3M2L6Q1"/>
<reference evidence="3 4" key="1">
    <citation type="submission" date="2018-10" db="EMBL/GenBank/DDBJ databases">
        <title>Isolation from cow dung.</title>
        <authorList>
            <person name="Ling L."/>
        </authorList>
    </citation>
    <scope>NUCLEOTIDE SEQUENCE [LARGE SCALE GENOMIC DNA]</scope>
    <source>
        <strain evidence="3 4">NEAU-LL90</strain>
    </source>
</reference>
<feature type="transmembrane region" description="Helical" evidence="1">
    <location>
        <begin position="6"/>
        <end position="28"/>
    </location>
</feature>
<dbReference type="OrthoDB" id="181455at2"/>
<dbReference type="RefSeq" id="WP_122188555.1">
    <property type="nucleotide sequence ID" value="NZ_RFFH01000005.1"/>
</dbReference>
<keyword evidence="1" id="KW-1133">Transmembrane helix</keyword>
<keyword evidence="1" id="KW-0812">Transmembrane</keyword>
<dbReference type="Pfam" id="PF13548">
    <property type="entry name" value="DUF4126"/>
    <property type="match status" value="1"/>
</dbReference>
<feature type="transmembrane region" description="Helical" evidence="1">
    <location>
        <begin position="155"/>
        <end position="176"/>
    </location>
</feature>
<proteinExistence type="predicted"/>
<sequence length="197" mass="20085">MTALPLIFTAGSACGINAYAVVALLGILGRAGVTDVVPAGLQRTDVLVAAVVMFLLEAVLDKIPYLDSFWDVVHTVVRPVCGALVGAALAGQSTSLSTAVAAAVGGGSALGAHVVKAGTRMAINTSPEPFSNIVVSTAEDLGVGGVVALAVFHPVLAAVIAGALLVTGLLVVYLCASRIRRYLRRRRERRALRTAAG</sequence>
<dbReference type="EMBL" id="RFFH01000005">
    <property type="protein sequence ID" value="RMI32213.1"/>
    <property type="molecule type" value="Genomic_DNA"/>
</dbReference>
<comment type="caution">
    <text evidence="3">The sequence shown here is derived from an EMBL/GenBank/DDBJ whole genome shotgun (WGS) entry which is preliminary data.</text>
</comment>
<dbReference type="Proteomes" id="UP000279275">
    <property type="component" value="Unassembled WGS sequence"/>
</dbReference>
<evidence type="ECO:0000259" key="2">
    <source>
        <dbReference type="Pfam" id="PF13548"/>
    </source>
</evidence>
<accession>A0A3M2L6Q1</accession>
<organism evidence="3 4">
    <name type="scientific">Nocardia stercoris</name>
    <dbReference type="NCBI Taxonomy" id="2483361"/>
    <lineage>
        <taxon>Bacteria</taxon>
        <taxon>Bacillati</taxon>
        <taxon>Actinomycetota</taxon>
        <taxon>Actinomycetes</taxon>
        <taxon>Mycobacteriales</taxon>
        <taxon>Nocardiaceae</taxon>
        <taxon>Nocardia</taxon>
    </lineage>
</organism>
<gene>
    <name evidence="3" type="ORF">EBN03_14530</name>
</gene>
<evidence type="ECO:0000313" key="3">
    <source>
        <dbReference type="EMBL" id="RMI32213.1"/>
    </source>
</evidence>
<evidence type="ECO:0000256" key="1">
    <source>
        <dbReference type="SAM" id="Phobius"/>
    </source>
</evidence>